<dbReference type="eggNOG" id="COG0320">
    <property type="taxonomic scope" value="Bacteria"/>
</dbReference>
<feature type="binding site" evidence="9">
    <location>
        <position position="39"/>
    </location>
    <ligand>
        <name>[4Fe-4S] cluster</name>
        <dbReference type="ChEBI" id="CHEBI:49883"/>
        <label>1</label>
    </ligand>
</feature>
<dbReference type="SMART" id="SM00729">
    <property type="entry name" value="Elp3"/>
    <property type="match status" value="1"/>
</dbReference>
<dbReference type="Gene3D" id="3.20.20.70">
    <property type="entry name" value="Aldolase class I"/>
    <property type="match status" value="1"/>
</dbReference>
<evidence type="ECO:0000313" key="11">
    <source>
        <dbReference type="EMBL" id="EHI56642.1"/>
    </source>
</evidence>
<dbReference type="InterPro" id="IPR013785">
    <property type="entry name" value="Aldolase_TIM"/>
</dbReference>
<dbReference type="NCBIfam" id="TIGR00510">
    <property type="entry name" value="lipA"/>
    <property type="match status" value="1"/>
</dbReference>
<dbReference type="GO" id="GO:0016992">
    <property type="term" value="F:lipoate synthase activity"/>
    <property type="evidence" value="ECO:0007669"/>
    <property type="project" value="UniProtKB-UniRule"/>
</dbReference>
<evidence type="ECO:0000256" key="7">
    <source>
        <dbReference type="ARBA" id="ARBA00023014"/>
    </source>
</evidence>
<dbReference type="PANTHER" id="PTHR10949:SF0">
    <property type="entry name" value="LIPOYL SYNTHASE, MITOCHONDRIAL"/>
    <property type="match status" value="1"/>
</dbReference>
<dbReference type="HAMAP" id="MF_00206">
    <property type="entry name" value="Lipoyl_synth"/>
    <property type="match status" value="1"/>
</dbReference>
<gene>
    <name evidence="9" type="primary">lipA</name>
    <name evidence="11" type="ORF">HMPREF9333_00089</name>
</gene>
<dbReference type="InterPro" id="IPR006638">
    <property type="entry name" value="Elp3/MiaA/NifB-like_rSAM"/>
</dbReference>
<dbReference type="NCBIfam" id="NF009544">
    <property type="entry name" value="PRK12928.1"/>
    <property type="match status" value="1"/>
</dbReference>
<feature type="binding site" evidence="9">
    <location>
        <position position="34"/>
    </location>
    <ligand>
        <name>[4Fe-4S] cluster</name>
        <dbReference type="ChEBI" id="CHEBI:49883"/>
        <label>1</label>
    </ligand>
</feature>
<dbReference type="GO" id="GO:0009249">
    <property type="term" value="P:protein lipoylation"/>
    <property type="evidence" value="ECO:0007669"/>
    <property type="project" value="UniProtKB-UniRule"/>
</dbReference>
<proteinExistence type="inferred from homology"/>
<comment type="subcellular location">
    <subcellularLocation>
        <location evidence="9">Cytoplasm</location>
    </subcellularLocation>
</comment>
<feature type="binding site" evidence="9">
    <location>
        <position position="45"/>
    </location>
    <ligand>
        <name>[4Fe-4S] cluster</name>
        <dbReference type="ChEBI" id="CHEBI:49883"/>
        <label>1</label>
    </ligand>
</feature>
<dbReference type="STRING" id="679200.HMPREF9333_00089"/>
<dbReference type="GO" id="GO:0005737">
    <property type="term" value="C:cytoplasm"/>
    <property type="evidence" value="ECO:0007669"/>
    <property type="project" value="UniProtKB-SubCell"/>
</dbReference>
<dbReference type="Pfam" id="PF04055">
    <property type="entry name" value="Radical_SAM"/>
    <property type="match status" value="1"/>
</dbReference>
<comment type="pathway">
    <text evidence="9">Protein modification; protein lipoylation via endogenous pathway; protein N(6)-(lipoyl)lysine from octanoyl-[acyl-carrier-protein]: step 2/2.</text>
</comment>
<evidence type="ECO:0000256" key="5">
    <source>
        <dbReference type="ARBA" id="ARBA00022723"/>
    </source>
</evidence>
<dbReference type="GO" id="GO:0051539">
    <property type="term" value="F:4 iron, 4 sulfur cluster binding"/>
    <property type="evidence" value="ECO:0007669"/>
    <property type="project" value="UniProtKB-UniRule"/>
</dbReference>
<dbReference type="InterPro" id="IPR003698">
    <property type="entry name" value="Lipoyl_synth"/>
</dbReference>
<dbReference type="NCBIfam" id="NF004019">
    <property type="entry name" value="PRK05481.1"/>
    <property type="match status" value="1"/>
</dbReference>
<evidence type="ECO:0000313" key="12">
    <source>
        <dbReference type="Proteomes" id="UP000003011"/>
    </source>
</evidence>
<dbReference type="PATRIC" id="fig|679200.3.peg.98"/>
<reference evidence="11 12" key="1">
    <citation type="submission" date="2011-08" db="EMBL/GenBank/DDBJ databases">
        <title>The Genome Sequence of Johnsonella ignava ATCC 51276.</title>
        <authorList>
            <consortium name="The Broad Institute Genome Sequencing Platform"/>
            <person name="Earl A."/>
            <person name="Ward D."/>
            <person name="Feldgarden M."/>
            <person name="Gevers D."/>
            <person name="Izard J."/>
            <person name="Blanton J.M."/>
            <person name="Baranova O.V."/>
            <person name="Dewhirst F.E."/>
            <person name="Young S.K."/>
            <person name="Zeng Q."/>
            <person name="Gargeya S."/>
            <person name="Fitzgerald M."/>
            <person name="Haas B."/>
            <person name="Abouelleil A."/>
            <person name="Alvarado L."/>
            <person name="Arachchi H.M."/>
            <person name="Berlin A."/>
            <person name="Brown A."/>
            <person name="Chapman S.B."/>
            <person name="Chen Z."/>
            <person name="Dunbar C."/>
            <person name="Freedman E."/>
            <person name="Gearin G."/>
            <person name="Gellesch M."/>
            <person name="Goldberg J."/>
            <person name="Griggs A."/>
            <person name="Gujja S."/>
            <person name="Heiman D."/>
            <person name="Howarth C."/>
            <person name="Larson L."/>
            <person name="Lui A."/>
            <person name="MacDonald P.J.P."/>
            <person name="Montmayeur A."/>
            <person name="Murphy C."/>
            <person name="Neiman D."/>
            <person name="Pearson M."/>
            <person name="Priest M."/>
            <person name="Roberts A."/>
            <person name="Saif S."/>
            <person name="Shea T."/>
            <person name="Shenoy N."/>
            <person name="Sisk P."/>
            <person name="Stolte C."/>
            <person name="Sykes S."/>
            <person name="Wortman J."/>
            <person name="Nusbaum C."/>
            <person name="Birren B."/>
        </authorList>
    </citation>
    <scope>NUCLEOTIDE SEQUENCE [LARGE SCALE GENOMIC DNA]</scope>
    <source>
        <strain evidence="11 12">ATCC 51276</strain>
    </source>
</reference>
<dbReference type="AlphaFoldDB" id="G5GEV1"/>
<dbReference type="PIRSF" id="PIRSF005963">
    <property type="entry name" value="Lipoyl_synth"/>
    <property type="match status" value="1"/>
</dbReference>
<dbReference type="PANTHER" id="PTHR10949">
    <property type="entry name" value="LIPOYL SYNTHASE"/>
    <property type="match status" value="1"/>
</dbReference>
<dbReference type="RefSeq" id="WP_005539013.1">
    <property type="nucleotide sequence ID" value="NZ_JH378829.1"/>
</dbReference>
<protein>
    <recommendedName>
        <fullName evidence="9">Lipoyl synthase</fullName>
        <ecNumber evidence="9">2.8.1.8</ecNumber>
    </recommendedName>
    <alternativeName>
        <fullName evidence="9">Lip-syn</fullName>
        <shortName evidence="9">LS</shortName>
    </alternativeName>
    <alternativeName>
        <fullName evidence="9">Lipoate synthase</fullName>
    </alternativeName>
    <alternativeName>
        <fullName evidence="9">Lipoic acid synthase</fullName>
    </alternativeName>
    <alternativeName>
        <fullName evidence="9">Sulfur insertion protein LipA</fullName>
    </alternativeName>
</protein>
<comment type="cofactor">
    <cofactor evidence="9">
        <name>[4Fe-4S] cluster</name>
        <dbReference type="ChEBI" id="CHEBI:49883"/>
    </cofactor>
    <text evidence="9">Binds 2 [4Fe-4S] clusters per subunit. One cluster is coordinated with 3 cysteines and an exchangeable S-adenosyl-L-methionine.</text>
</comment>
<dbReference type="SFLD" id="SFLDS00029">
    <property type="entry name" value="Radical_SAM"/>
    <property type="match status" value="1"/>
</dbReference>
<dbReference type="InterPro" id="IPR058240">
    <property type="entry name" value="rSAM_sf"/>
</dbReference>
<evidence type="ECO:0000256" key="9">
    <source>
        <dbReference type="HAMAP-Rule" id="MF_00206"/>
    </source>
</evidence>
<dbReference type="HOGENOM" id="CLU_033144_2_1_9"/>
<keyword evidence="7 9" id="KW-0411">Iron-sulfur</keyword>
<organism evidence="11 12">
    <name type="scientific">Johnsonella ignava ATCC 51276</name>
    <dbReference type="NCBI Taxonomy" id="679200"/>
    <lineage>
        <taxon>Bacteria</taxon>
        <taxon>Bacillati</taxon>
        <taxon>Bacillota</taxon>
        <taxon>Clostridia</taxon>
        <taxon>Lachnospirales</taxon>
        <taxon>Lachnospiraceae</taxon>
        <taxon>Johnsonella</taxon>
    </lineage>
</organism>
<keyword evidence="5 9" id="KW-0479">Metal-binding</keyword>
<evidence type="ECO:0000256" key="3">
    <source>
        <dbReference type="ARBA" id="ARBA00022679"/>
    </source>
</evidence>
<evidence type="ECO:0000259" key="10">
    <source>
        <dbReference type="PROSITE" id="PS51918"/>
    </source>
</evidence>
<comment type="similarity">
    <text evidence="9">Belongs to the radical SAM superfamily. Lipoyl synthase family.</text>
</comment>
<dbReference type="EC" id="2.8.1.8" evidence="9"/>
<keyword evidence="3 9" id="KW-0808">Transferase</keyword>
<accession>G5GEV1</accession>
<dbReference type="UniPathway" id="UPA00538">
    <property type="reaction ID" value="UER00593"/>
</dbReference>
<dbReference type="EMBL" id="ACZL01000003">
    <property type="protein sequence ID" value="EHI56642.1"/>
    <property type="molecule type" value="Genomic_DNA"/>
</dbReference>
<feature type="binding site" evidence="9">
    <location>
        <position position="64"/>
    </location>
    <ligand>
        <name>[4Fe-4S] cluster</name>
        <dbReference type="ChEBI" id="CHEBI:49883"/>
        <label>2</label>
        <note>4Fe-4S-S-AdoMet</note>
    </ligand>
</feature>
<keyword evidence="6 9" id="KW-0408">Iron</keyword>
<dbReference type="InterPro" id="IPR007197">
    <property type="entry name" value="rSAM"/>
</dbReference>
<evidence type="ECO:0000256" key="2">
    <source>
        <dbReference type="ARBA" id="ARBA00022490"/>
    </source>
</evidence>
<evidence type="ECO:0000256" key="4">
    <source>
        <dbReference type="ARBA" id="ARBA00022691"/>
    </source>
</evidence>
<dbReference type="OrthoDB" id="9787898at2"/>
<keyword evidence="2 9" id="KW-0963">Cytoplasm</keyword>
<keyword evidence="12" id="KW-1185">Reference proteome</keyword>
<comment type="function">
    <text evidence="9">Catalyzes the radical-mediated insertion of two sulfur atoms into the C-6 and C-8 positions of the octanoyl moiety bound to the lipoyl domains of lipoate-dependent enzymes, thereby converting the octanoylated domains into lipoylated derivatives.</text>
</comment>
<feature type="binding site" evidence="9">
    <location>
        <position position="60"/>
    </location>
    <ligand>
        <name>[4Fe-4S] cluster</name>
        <dbReference type="ChEBI" id="CHEBI:49883"/>
        <label>2</label>
        <note>4Fe-4S-S-AdoMet</note>
    </ligand>
</feature>
<dbReference type="PROSITE" id="PS51918">
    <property type="entry name" value="RADICAL_SAM"/>
    <property type="match status" value="1"/>
</dbReference>
<keyword evidence="1 9" id="KW-0004">4Fe-4S</keyword>
<comment type="catalytic activity">
    <reaction evidence="8 9">
        <text>[[Fe-S] cluster scaffold protein carrying a second [4Fe-4S](2+) cluster] + N(6)-octanoyl-L-lysyl-[protein] + 2 oxidized [2Fe-2S]-[ferredoxin] + 2 S-adenosyl-L-methionine + 4 H(+) = [[Fe-S] cluster scaffold protein] + N(6)-[(R)-dihydrolipoyl]-L-lysyl-[protein] + 4 Fe(3+) + 2 hydrogen sulfide + 2 5'-deoxyadenosine + 2 L-methionine + 2 reduced [2Fe-2S]-[ferredoxin]</text>
        <dbReference type="Rhea" id="RHEA:16585"/>
        <dbReference type="Rhea" id="RHEA-COMP:9928"/>
        <dbReference type="Rhea" id="RHEA-COMP:10000"/>
        <dbReference type="Rhea" id="RHEA-COMP:10001"/>
        <dbReference type="Rhea" id="RHEA-COMP:10475"/>
        <dbReference type="Rhea" id="RHEA-COMP:14568"/>
        <dbReference type="Rhea" id="RHEA-COMP:14569"/>
        <dbReference type="ChEBI" id="CHEBI:15378"/>
        <dbReference type="ChEBI" id="CHEBI:17319"/>
        <dbReference type="ChEBI" id="CHEBI:29034"/>
        <dbReference type="ChEBI" id="CHEBI:29919"/>
        <dbReference type="ChEBI" id="CHEBI:33722"/>
        <dbReference type="ChEBI" id="CHEBI:33737"/>
        <dbReference type="ChEBI" id="CHEBI:33738"/>
        <dbReference type="ChEBI" id="CHEBI:57844"/>
        <dbReference type="ChEBI" id="CHEBI:59789"/>
        <dbReference type="ChEBI" id="CHEBI:78809"/>
        <dbReference type="ChEBI" id="CHEBI:83100"/>
        <dbReference type="EC" id="2.8.1.8"/>
    </reaction>
</comment>
<feature type="binding site" evidence="9">
    <location>
        <position position="67"/>
    </location>
    <ligand>
        <name>[4Fe-4S] cluster</name>
        <dbReference type="ChEBI" id="CHEBI:49883"/>
        <label>2</label>
        <note>4Fe-4S-S-AdoMet</note>
    </ligand>
</feature>
<feature type="domain" description="Radical SAM core" evidence="10">
    <location>
        <begin position="46"/>
        <end position="262"/>
    </location>
</feature>
<dbReference type="Proteomes" id="UP000003011">
    <property type="component" value="Unassembled WGS sequence"/>
</dbReference>
<dbReference type="SFLD" id="SFLDF00271">
    <property type="entry name" value="lipoyl_synthase"/>
    <property type="match status" value="1"/>
</dbReference>
<evidence type="ECO:0000256" key="8">
    <source>
        <dbReference type="ARBA" id="ARBA00047326"/>
    </source>
</evidence>
<feature type="binding site" evidence="9">
    <location>
        <position position="273"/>
    </location>
    <ligand>
        <name>[4Fe-4S] cluster</name>
        <dbReference type="ChEBI" id="CHEBI:49883"/>
        <label>1</label>
    </ligand>
</feature>
<dbReference type="FunFam" id="3.20.20.70:FF:000040">
    <property type="entry name" value="Lipoyl synthase"/>
    <property type="match status" value="1"/>
</dbReference>
<name>G5GEV1_9FIRM</name>
<dbReference type="SUPFAM" id="SSF102114">
    <property type="entry name" value="Radical SAM enzymes"/>
    <property type="match status" value="1"/>
</dbReference>
<evidence type="ECO:0000256" key="6">
    <source>
        <dbReference type="ARBA" id="ARBA00023004"/>
    </source>
</evidence>
<dbReference type="GO" id="GO:0046872">
    <property type="term" value="F:metal ion binding"/>
    <property type="evidence" value="ECO:0007669"/>
    <property type="project" value="UniProtKB-KW"/>
</dbReference>
<dbReference type="SFLD" id="SFLDG01058">
    <property type="entry name" value="lipoyl_synthase_like"/>
    <property type="match status" value="1"/>
</dbReference>
<comment type="caution">
    <text evidence="11">The sequence shown here is derived from an EMBL/GenBank/DDBJ whole genome shotgun (WGS) entry which is preliminary data.</text>
</comment>
<sequence>MIEKKPDWLKVRYNQEAIDEVAELMRDLNLNTVCKEANCPNLGECYRKHTATFMILGSICTRNCRFCNVCCGRPMPPNPQEPENVAKAVKHLHLKHVVLTCSTRDDLPDGGARQFANTVNAIRELCPHTTVETLISDMKGDRNSLDIVLEVKPDVLNHNVETVKELQKEIRPQAGYESSLGVLRYCKDKAPEMRVKTGFMVGLGETEEQINVLLDDVLDTGCDILTIGQYLQPTPAHYPVARYATPEDFARYKEIALAKGFKHVASAPLARSSYRAWEALEDIHDLY</sequence>
<evidence type="ECO:0000256" key="1">
    <source>
        <dbReference type="ARBA" id="ARBA00022485"/>
    </source>
</evidence>
<keyword evidence="4 9" id="KW-0949">S-adenosyl-L-methionine</keyword>